<dbReference type="InterPro" id="IPR001610">
    <property type="entry name" value="PAC"/>
</dbReference>
<dbReference type="SMART" id="SM00052">
    <property type="entry name" value="EAL"/>
    <property type="match status" value="1"/>
</dbReference>
<dbReference type="SMART" id="SM00091">
    <property type="entry name" value="PAS"/>
    <property type="match status" value="4"/>
</dbReference>
<dbReference type="InterPro" id="IPR043128">
    <property type="entry name" value="Rev_trsase/Diguanyl_cyclase"/>
</dbReference>
<dbReference type="Gene3D" id="3.20.20.450">
    <property type="entry name" value="EAL domain"/>
    <property type="match status" value="1"/>
</dbReference>
<sequence>MPSASNAWSAPRLRRQVNDLSRRFDRIINGTPQMLWTSRADGKGDAFNKAWHDFVGVPPGTITSDNLAQWIHPDDRARVRRAWRRALSAQDGYEIDYRLRHHSGAYRWVTSRGAPTYDADGRMEGWLGTTIDIDDRKKAELLLALNAQRYRALHETSAMVLWIALPDGRVTEQWGWASVSAQEGDDFRDWGWLAAVHPEDRQRVMARWQTALAGGSVYDASFRVLTRSGDFRWVEARAVPVRDADGAIREWVGKLSDIHERMEAEESLRASEERLRLAVESTALGIWDADFVTGRREWNTQARAILGLPDEMPVDRDSFRARVHPDDREEVERRFFVDSPADGSVYRGEYRILRADTGEERWVAATGRTVVDGRGRPVRKIGTVRDITERKRSLQALSSSERRLRLALQAARMIAWEQDLTTGFVTRSENAVGILGIGSGPVEEILACIHPQDRQLRRDFLRSPDCGDTIEIRYLRPDGQRLWLAIRGERVGNDRLVGVTFDITAQKQAEEEAWRMASLDGLTGLSNRASFQETLEHICSGMSGAASAFSLLLVDLDHFKDVNDTLGHDAGDQLLMEVGARLRRAVRAGDVVARFGGDEFAVLVREPPAAGWAEKLAERIRTTLLAPFATRGRTFATRASIGIATFPDDGANAKDLLKSADIALYRAKAEGRNRFVTYTPALRAAVEERIALVEDVRRGLRAREIVPYYQPKVCLASGRIVGFEALARWNHPDRGLLTPASFSVAFEDPELSRALGEQVLACVTADMRHWLDHGLAPVQVAVNVSPAEFSDRRLASSIMEMLDRRGIPARWIEVEITEAVFLDQMLADAAATLQELHAAGFSIALDDFGTGYASLSHLKRFPIDHIKIDKSFIHEIERNEDDEAIVSAVIHLGHRMKMQITAEGVETLSQASRLHELGCDNAQGHLYAGAMSACDVTAFLTRLPGDESRAAPGRRGPAARAGGG</sequence>
<dbReference type="NCBIfam" id="TIGR00229">
    <property type="entry name" value="sensory_box"/>
    <property type="match status" value="3"/>
</dbReference>
<dbReference type="SUPFAM" id="SSF141868">
    <property type="entry name" value="EAL domain-like"/>
    <property type="match status" value="1"/>
</dbReference>
<dbReference type="PROSITE" id="PS50112">
    <property type="entry name" value="PAS"/>
    <property type="match status" value="2"/>
</dbReference>
<accession>A0AAC9P0Q2</accession>
<dbReference type="InterPro" id="IPR000160">
    <property type="entry name" value="GGDEF_dom"/>
</dbReference>
<dbReference type="GO" id="GO:0003824">
    <property type="term" value="F:catalytic activity"/>
    <property type="evidence" value="ECO:0007669"/>
    <property type="project" value="UniProtKB-ARBA"/>
</dbReference>
<proteinExistence type="predicted"/>
<feature type="domain" description="PAC" evidence="2">
    <location>
        <begin position="93"/>
        <end position="145"/>
    </location>
</feature>
<dbReference type="Pfam" id="PF00990">
    <property type="entry name" value="GGDEF"/>
    <property type="match status" value="1"/>
</dbReference>
<dbReference type="PROSITE" id="PS50883">
    <property type="entry name" value="EAL"/>
    <property type="match status" value="1"/>
</dbReference>
<evidence type="ECO:0000259" key="2">
    <source>
        <dbReference type="PROSITE" id="PS50113"/>
    </source>
</evidence>
<dbReference type="Gene3D" id="3.30.70.270">
    <property type="match status" value="1"/>
</dbReference>
<dbReference type="SMART" id="SM00267">
    <property type="entry name" value="GGDEF"/>
    <property type="match status" value="1"/>
</dbReference>
<dbReference type="NCBIfam" id="TIGR00254">
    <property type="entry name" value="GGDEF"/>
    <property type="match status" value="1"/>
</dbReference>
<dbReference type="SUPFAM" id="SSF55785">
    <property type="entry name" value="PYP-like sensor domain (PAS domain)"/>
    <property type="match status" value="4"/>
</dbReference>
<dbReference type="FunFam" id="3.30.70.270:FF:000001">
    <property type="entry name" value="Diguanylate cyclase domain protein"/>
    <property type="match status" value="1"/>
</dbReference>
<dbReference type="InterPro" id="IPR000700">
    <property type="entry name" value="PAS-assoc_C"/>
</dbReference>
<reference evidence="5 6" key="1">
    <citation type="submission" date="2016-11" db="EMBL/GenBank/DDBJ databases">
        <title>Complete genome sequence of the aerobically denitrifying bacterium Chelatococcus daeguensis TAD1.</title>
        <authorList>
            <person name="Yang Y."/>
            <person name="Huang S."/>
            <person name="Lin E."/>
        </authorList>
    </citation>
    <scope>NUCLEOTIDE SEQUENCE [LARGE SCALE GENOMIC DNA]</scope>
    <source>
        <strain evidence="5 6">TAD1</strain>
        <plasmid evidence="6">ptad1</plasmid>
    </source>
</reference>
<dbReference type="KEGG" id="cdq:BOQ54_18460"/>
<evidence type="ECO:0008006" key="7">
    <source>
        <dbReference type="Google" id="ProtNLM"/>
    </source>
</evidence>
<dbReference type="InterPro" id="IPR029787">
    <property type="entry name" value="Nucleotide_cyclase"/>
</dbReference>
<dbReference type="InterPro" id="IPR052155">
    <property type="entry name" value="Biofilm_reg_signaling"/>
</dbReference>
<dbReference type="PANTHER" id="PTHR44757:SF2">
    <property type="entry name" value="BIOFILM ARCHITECTURE MAINTENANCE PROTEIN MBAA"/>
    <property type="match status" value="1"/>
</dbReference>
<dbReference type="InterPro" id="IPR035965">
    <property type="entry name" value="PAS-like_dom_sf"/>
</dbReference>
<dbReference type="Pfam" id="PF08447">
    <property type="entry name" value="PAS_3"/>
    <property type="match status" value="3"/>
</dbReference>
<keyword evidence="6" id="KW-1185">Reference proteome</keyword>
<dbReference type="EMBL" id="CP018096">
    <property type="protein sequence ID" value="APF39473.1"/>
    <property type="molecule type" value="Genomic_DNA"/>
</dbReference>
<dbReference type="AlphaFoldDB" id="A0AAC9P0Q2"/>
<dbReference type="Gene3D" id="2.10.70.100">
    <property type="match status" value="1"/>
</dbReference>
<geneLocation type="plasmid" evidence="6">
    <name>ptad1</name>
</geneLocation>
<feature type="domain" description="PAC" evidence="2">
    <location>
        <begin position="218"/>
        <end position="270"/>
    </location>
</feature>
<evidence type="ECO:0000313" key="6">
    <source>
        <dbReference type="Proteomes" id="UP000182703"/>
    </source>
</evidence>
<dbReference type="Proteomes" id="UP000182703">
    <property type="component" value="Plasmid pTAD1"/>
</dbReference>
<protein>
    <recommendedName>
        <fullName evidence="7">GGDEF domain-containing protein</fullName>
    </recommendedName>
</protein>
<dbReference type="InterPro" id="IPR000014">
    <property type="entry name" value="PAS"/>
</dbReference>
<gene>
    <name evidence="5" type="ORF">BOQ54_18460</name>
</gene>
<evidence type="ECO:0000259" key="4">
    <source>
        <dbReference type="PROSITE" id="PS50887"/>
    </source>
</evidence>
<organism evidence="5 6">
    <name type="scientific">Chelatococcus daeguensis</name>
    <dbReference type="NCBI Taxonomy" id="444444"/>
    <lineage>
        <taxon>Bacteria</taxon>
        <taxon>Pseudomonadati</taxon>
        <taxon>Pseudomonadota</taxon>
        <taxon>Alphaproteobacteria</taxon>
        <taxon>Hyphomicrobiales</taxon>
        <taxon>Chelatococcaceae</taxon>
        <taxon>Chelatococcus</taxon>
    </lineage>
</organism>
<feature type="domain" description="PAS" evidence="1">
    <location>
        <begin position="271"/>
        <end position="344"/>
    </location>
</feature>
<feature type="domain" description="EAL" evidence="3">
    <location>
        <begin position="689"/>
        <end position="944"/>
    </location>
</feature>
<name>A0AAC9P0Q2_9HYPH</name>
<dbReference type="PANTHER" id="PTHR44757">
    <property type="entry name" value="DIGUANYLATE CYCLASE DGCP"/>
    <property type="match status" value="1"/>
</dbReference>
<keyword evidence="5" id="KW-0614">Plasmid</keyword>
<feature type="domain" description="PAS" evidence="1">
    <location>
        <begin position="20"/>
        <end position="90"/>
    </location>
</feature>
<dbReference type="CDD" id="cd01948">
    <property type="entry name" value="EAL"/>
    <property type="match status" value="1"/>
</dbReference>
<dbReference type="CDD" id="cd01949">
    <property type="entry name" value="GGDEF"/>
    <property type="match status" value="1"/>
</dbReference>
<dbReference type="PROSITE" id="PS50887">
    <property type="entry name" value="GGDEF"/>
    <property type="match status" value="1"/>
</dbReference>
<dbReference type="SMART" id="SM00086">
    <property type="entry name" value="PAC"/>
    <property type="match status" value="4"/>
</dbReference>
<feature type="domain" description="PAC" evidence="2">
    <location>
        <begin position="346"/>
        <end position="399"/>
    </location>
</feature>
<evidence type="ECO:0000259" key="3">
    <source>
        <dbReference type="PROSITE" id="PS50883"/>
    </source>
</evidence>
<dbReference type="Pfam" id="PF13426">
    <property type="entry name" value="PAS_9"/>
    <property type="match status" value="1"/>
</dbReference>
<evidence type="ECO:0000259" key="1">
    <source>
        <dbReference type="PROSITE" id="PS50112"/>
    </source>
</evidence>
<dbReference type="PROSITE" id="PS50113">
    <property type="entry name" value="PAC"/>
    <property type="match status" value="3"/>
</dbReference>
<dbReference type="FunFam" id="3.30.450.20:FF:000099">
    <property type="entry name" value="Sensory box sensor histidine kinase"/>
    <property type="match status" value="1"/>
</dbReference>
<dbReference type="CDD" id="cd00130">
    <property type="entry name" value="PAS"/>
    <property type="match status" value="3"/>
</dbReference>
<dbReference type="Pfam" id="PF00563">
    <property type="entry name" value="EAL"/>
    <property type="match status" value="1"/>
</dbReference>
<dbReference type="InterPro" id="IPR001633">
    <property type="entry name" value="EAL_dom"/>
</dbReference>
<dbReference type="InterPro" id="IPR035919">
    <property type="entry name" value="EAL_sf"/>
</dbReference>
<feature type="domain" description="GGDEF" evidence="4">
    <location>
        <begin position="547"/>
        <end position="680"/>
    </location>
</feature>
<evidence type="ECO:0000313" key="5">
    <source>
        <dbReference type="EMBL" id="APF39473.1"/>
    </source>
</evidence>
<dbReference type="InterPro" id="IPR013655">
    <property type="entry name" value="PAS_fold_3"/>
</dbReference>
<dbReference type="SUPFAM" id="SSF55073">
    <property type="entry name" value="Nucleotide cyclase"/>
    <property type="match status" value="1"/>
</dbReference>
<dbReference type="Gene3D" id="3.30.450.20">
    <property type="entry name" value="PAS domain"/>
    <property type="match status" value="4"/>
</dbReference>